<organism evidence="1 2">
    <name type="scientific">Metabacillus mangrovi</name>
    <dbReference type="NCBI Taxonomy" id="1491830"/>
    <lineage>
        <taxon>Bacteria</taxon>
        <taxon>Bacillati</taxon>
        <taxon>Bacillota</taxon>
        <taxon>Bacilli</taxon>
        <taxon>Bacillales</taxon>
        <taxon>Bacillaceae</taxon>
        <taxon>Metabacillus</taxon>
    </lineage>
</organism>
<evidence type="ECO:0000313" key="1">
    <source>
        <dbReference type="EMBL" id="MTH54860.1"/>
    </source>
</evidence>
<protein>
    <submittedName>
        <fullName evidence="1">Uncharacterized protein</fullName>
    </submittedName>
</protein>
<dbReference type="InterPro" id="IPR046100">
    <property type="entry name" value="DUF6037"/>
</dbReference>
<accession>A0A7X2S7E4</accession>
<dbReference type="AlphaFoldDB" id="A0A7X2S7E4"/>
<keyword evidence="2" id="KW-1185">Reference proteome</keyword>
<proteinExistence type="predicted"/>
<name>A0A7X2S7E4_9BACI</name>
<sequence length="206" mass="23821">MALENLKSLKDDMVSKKWTICSFIFSYKKIEYIVLVKRFVGTEKRINTYALVKLHFMKSNNLGDDFKVEANSHRLLTDSKDLRQYFGIEYKENLGDILSQFTERLGGVIPLYVPDKFSVTEKTAMVQSLSKSDSEDPNKIYCTKVRRNPNGGERSEFNADKTKLLRESLFKHFRNELGISFCYSNEASKENDDPIILRNFAANNSK</sequence>
<reference evidence="1 2" key="1">
    <citation type="journal article" date="2017" name="Int. J. Syst. Evol. Microbiol.">
        <title>Bacillus mangrovi sp. nov., isolated from a sediment sample from a mangrove forest.</title>
        <authorList>
            <person name="Gupta V."/>
            <person name="Singh P.K."/>
            <person name="Korpole S."/>
            <person name="Tanuku N.R.S."/>
            <person name="Pinnaka A.K."/>
        </authorList>
    </citation>
    <scope>NUCLEOTIDE SEQUENCE [LARGE SCALE GENOMIC DNA]</scope>
    <source>
        <strain evidence="1 2">KCTC 33872</strain>
    </source>
</reference>
<evidence type="ECO:0000313" key="2">
    <source>
        <dbReference type="Proteomes" id="UP000434639"/>
    </source>
</evidence>
<dbReference type="OrthoDB" id="9802617at2"/>
<dbReference type="EMBL" id="WMIB01000019">
    <property type="protein sequence ID" value="MTH54860.1"/>
    <property type="molecule type" value="Genomic_DNA"/>
</dbReference>
<dbReference type="Pfam" id="PF19503">
    <property type="entry name" value="DUF6037"/>
    <property type="match status" value="1"/>
</dbReference>
<comment type="caution">
    <text evidence="1">The sequence shown here is derived from an EMBL/GenBank/DDBJ whole genome shotgun (WGS) entry which is preliminary data.</text>
</comment>
<dbReference type="RefSeq" id="WP_155113370.1">
    <property type="nucleotide sequence ID" value="NZ_WMIB01000019.1"/>
</dbReference>
<dbReference type="Proteomes" id="UP000434639">
    <property type="component" value="Unassembled WGS sequence"/>
</dbReference>
<gene>
    <name evidence="1" type="ORF">GKZ89_15770</name>
</gene>